<protein>
    <recommendedName>
        <fullName evidence="8">Methylenetetrahydrofolate reductase</fullName>
    </recommendedName>
</protein>
<evidence type="ECO:0000256" key="5">
    <source>
        <dbReference type="ARBA" id="ARBA00022827"/>
    </source>
</evidence>
<evidence type="ECO:0000256" key="1">
    <source>
        <dbReference type="ARBA" id="ARBA00001974"/>
    </source>
</evidence>
<dbReference type="Pfam" id="PF02219">
    <property type="entry name" value="MTHFR"/>
    <property type="match status" value="1"/>
</dbReference>
<reference evidence="9 10" key="1">
    <citation type="journal article" date="2015" name="Genome Announc.">
        <title>Expanding the biotechnology potential of lactobacilli through comparative genomics of 213 strains and associated genera.</title>
        <authorList>
            <person name="Sun Z."/>
            <person name="Harris H.M."/>
            <person name="McCann A."/>
            <person name="Guo C."/>
            <person name="Argimon S."/>
            <person name="Zhang W."/>
            <person name="Yang X."/>
            <person name="Jeffery I.B."/>
            <person name="Cooney J.C."/>
            <person name="Kagawa T.F."/>
            <person name="Liu W."/>
            <person name="Song Y."/>
            <person name="Salvetti E."/>
            <person name="Wrobel A."/>
            <person name="Rasinkangas P."/>
            <person name="Parkhill J."/>
            <person name="Rea M.C."/>
            <person name="O'Sullivan O."/>
            <person name="Ritari J."/>
            <person name="Douillard F.P."/>
            <person name="Paul Ross R."/>
            <person name="Yang R."/>
            <person name="Briner A.E."/>
            <person name="Felis G.E."/>
            <person name="de Vos W.M."/>
            <person name="Barrangou R."/>
            <person name="Klaenhammer T.R."/>
            <person name="Caufield P.W."/>
            <person name="Cui Y."/>
            <person name="Zhang H."/>
            <person name="O'Toole P.W."/>
        </authorList>
    </citation>
    <scope>NUCLEOTIDE SEQUENCE [LARGE SCALE GENOMIC DNA]</scope>
    <source>
        <strain evidence="9 10">DSM 20410</strain>
    </source>
</reference>
<comment type="pathway">
    <text evidence="2 8">One-carbon metabolism; tetrahydrofolate interconversion.</text>
</comment>
<dbReference type="AlphaFoldDB" id="A0A0R2H227"/>
<dbReference type="Proteomes" id="UP000051992">
    <property type="component" value="Unassembled WGS sequence"/>
</dbReference>
<sequence>MEKTIKYSLEISTPATVGEQEDLIRQLQTLPRDEIEFIAITIGAGGSIELATPVLSFIQLLLECINVPIVPHVTGSHQTQAQVQELLRKLSGMGIQTVLAVRGDGEPNAFGHGDDLIRFIEKTGEFEVLGAAYPEGHPEDDNLQQTIQTVERKRLAGAKALMTQVVMDNHRLYQFQQALKTAQVSMPLIIGVMPYVQRERVIKMIQLTQVTPSPVVQGLLTQTDVNAFKSEGLALTIKQIVDLRKHGYSHIHLFCQNDIAVVSELFQGL</sequence>
<comment type="caution">
    <text evidence="9">The sequence shown here is derived from an EMBL/GenBank/DDBJ whole genome shotgun (WGS) entry which is preliminary data.</text>
</comment>
<dbReference type="GO" id="GO:0106312">
    <property type="term" value="F:methylenetetrahydrofolate reductase (NADH) activity"/>
    <property type="evidence" value="ECO:0007669"/>
    <property type="project" value="UniProtKB-EC"/>
</dbReference>
<evidence type="ECO:0000313" key="9">
    <source>
        <dbReference type="EMBL" id="KRN46985.1"/>
    </source>
</evidence>
<evidence type="ECO:0000256" key="2">
    <source>
        <dbReference type="ARBA" id="ARBA00004777"/>
    </source>
</evidence>
<dbReference type="InterPro" id="IPR003171">
    <property type="entry name" value="Mehydrof_redctse-like"/>
</dbReference>
<dbReference type="RefSeq" id="WP_057743915.1">
    <property type="nucleotide sequence ID" value="NZ_BJLU01000001.1"/>
</dbReference>
<dbReference type="PANTHER" id="PTHR45754">
    <property type="entry name" value="METHYLENETETRAHYDROFOLATE REDUCTASE"/>
    <property type="match status" value="1"/>
</dbReference>
<evidence type="ECO:0000256" key="6">
    <source>
        <dbReference type="ARBA" id="ARBA00023002"/>
    </source>
</evidence>
<comment type="catalytic activity">
    <reaction evidence="7">
        <text>(6S)-5-methyl-5,6,7,8-tetrahydrofolate + NAD(+) = (6R)-5,10-methylene-5,6,7,8-tetrahydrofolate + NADH + H(+)</text>
        <dbReference type="Rhea" id="RHEA:19821"/>
        <dbReference type="ChEBI" id="CHEBI:15378"/>
        <dbReference type="ChEBI" id="CHEBI:15636"/>
        <dbReference type="ChEBI" id="CHEBI:18608"/>
        <dbReference type="ChEBI" id="CHEBI:57540"/>
        <dbReference type="ChEBI" id="CHEBI:57945"/>
        <dbReference type="EC" id="1.5.1.54"/>
    </reaction>
    <physiologicalReaction direction="right-to-left" evidence="7">
        <dbReference type="Rhea" id="RHEA:19823"/>
    </physiologicalReaction>
</comment>
<dbReference type="UniPathway" id="UPA00193"/>
<dbReference type="GO" id="GO:0009086">
    <property type="term" value="P:methionine biosynthetic process"/>
    <property type="evidence" value="ECO:0007669"/>
    <property type="project" value="TreeGrafter"/>
</dbReference>
<dbReference type="PATRIC" id="fig|1629.5.peg.256"/>
<dbReference type="GO" id="GO:0035999">
    <property type="term" value="P:tetrahydrofolate interconversion"/>
    <property type="evidence" value="ECO:0007669"/>
    <property type="project" value="UniProtKB-UniPathway"/>
</dbReference>
<keyword evidence="6 8" id="KW-0560">Oxidoreductase</keyword>
<dbReference type="InterPro" id="IPR029041">
    <property type="entry name" value="FAD-linked_oxidoreductase-like"/>
</dbReference>
<dbReference type="GO" id="GO:0005829">
    <property type="term" value="C:cytosol"/>
    <property type="evidence" value="ECO:0007669"/>
    <property type="project" value="TreeGrafter"/>
</dbReference>
<evidence type="ECO:0000256" key="3">
    <source>
        <dbReference type="ARBA" id="ARBA00006743"/>
    </source>
</evidence>
<proteinExistence type="inferred from homology"/>
<keyword evidence="10" id="KW-1185">Reference proteome</keyword>
<dbReference type="PANTHER" id="PTHR45754:SF3">
    <property type="entry name" value="METHYLENETETRAHYDROFOLATE REDUCTASE (NADPH)"/>
    <property type="match status" value="1"/>
</dbReference>
<evidence type="ECO:0000313" key="10">
    <source>
        <dbReference type="Proteomes" id="UP000051992"/>
    </source>
</evidence>
<keyword evidence="5 8" id="KW-0274">FAD</keyword>
<evidence type="ECO:0000256" key="7">
    <source>
        <dbReference type="ARBA" id="ARBA00048628"/>
    </source>
</evidence>
<dbReference type="EMBL" id="JQBM01000001">
    <property type="protein sequence ID" value="KRN46985.1"/>
    <property type="molecule type" value="Genomic_DNA"/>
</dbReference>
<gene>
    <name evidence="9" type="ORF">IV50_GL000252</name>
</gene>
<comment type="similarity">
    <text evidence="3 8">Belongs to the methylenetetrahydrofolate reductase family.</text>
</comment>
<name>A0A0R2H227_WEIVI</name>
<accession>A0A0R2H227</accession>
<evidence type="ECO:0000256" key="8">
    <source>
        <dbReference type="RuleBase" id="RU003862"/>
    </source>
</evidence>
<keyword evidence="4 8" id="KW-0285">Flavoprotein</keyword>
<dbReference type="GO" id="GO:0071949">
    <property type="term" value="F:FAD binding"/>
    <property type="evidence" value="ECO:0007669"/>
    <property type="project" value="TreeGrafter"/>
</dbReference>
<evidence type="ECO:0000256" key="4">
    <source>
        <dbReference type="ARBA" id="ARBA00022630"/>
    </source>
</evidence>
<comment type="cofactor">
    <cofactor evidence="1 8">
        <name>FAD</name>
        <dbReference type="ChEBI" id="CHEBI:57692"/>
    </cofactor>
</comment>
<organism evidence="9 10">
    <name type="scientific">Weissella viridescens</name>
    <name type="common">Lactobacillus viridescens</name>
    <dbReference type="NCBI Taxonomy" id="1629"/>
    <lineage>
        <taxon>Bacteria</taxon>
        <taxon>Bacillati</taxon>
        <taxon>Bacillota</taxon>
        <taxon>Bacilli</taxon>
        <taxon>Lactobacillales</taxon>
        <taxon>Lactobacillaceae</taxon>
        <taxon>Weissella</taxon>
    </lineage>
</organism>
<dbReference type="OrthoDB" id="9812555at2"/>
<dbReference type="Gene3D" id="3.20.20.220">
    <property type="match status" value="1"/>
</dbReference>
<dbReference type="SUPFAM" id="SSF51730">
    <property type="entry name" value="FAD-linked oxidoreductase"/>
    <property type="match status" value="1"/>
</dbReference>